<evidence type="ECO:0000313" key="2">
    <source>
        <dbReference type="Proteomes" id="UP000515129"/>
    </source>
</evidence>
<feature type="compositionally biased region" description="Low complexity" evidence="1">
    <location>
        <begin position="193"/>
        <end position="204"/>
    </location>
</feature>
<feature type="region of interest" description="Disordered" evidence="1">
    <location>
        <begin position="1"/>
        <end position="32"/>
    </location>
</feature>
<sequence>MSQNSQYICDYSDSDNEIVPPSPVTARRSSRLQCRTSPWAQWSSENIYKALENAGIPISQGLSREDILSLAYNTLGYPPVPTQTTPKPSTSTTQTKQSGRKRTAKSSSPVPAKRTSQLARAPSPPQCIESTDTNLHLISAVQNLSKTVKELQSKMTNLEHSFTSSHSSTDPAIHSSAIPQSRPPPSGISNYQSMPSTSASSPPSQLTIQTPFQNVSASPASSNFNLSTATPAQAFGRRFVPPAAATVSNHLRSNIIQGTSR</sequence>
<feature type="compositionally biased region" description="Polar residues" evidence="1">
    <location>
        <begin position="158"/>
        <end position="170"/>
    </location>
</feature>
<name>A0A6P6PHI3_CARAU</name>
<feature type="compositionally biased region" description="Polar residues" evidence="1">
    <location>
        <begin position="105"/>
        <end position="118"/>
    </location>
</feature>
<dbReference type="GeneID" id="113099011"/>
<feature type="compositionally biased region" description="Low complexity" evidence="1">
    <location>
        <begin position="82"/>
        <end position="97"/>
    </location>
</feature>
<dbReference type="AlphaFoldDB" id="A0A6P6PHI3"/>
<gene>
    <name evidence="3" type="primary">LOC113099011</name>
</gene>
<keyword evidence="2" id="KW-1185">Reference proteome</keyword>
<dbReference type="Proteomes" id="UP000515129">
    <property type="component" value="Unplaced"/>
</dbReference>
<dbReference type="RefSeq" id="XP_026119850.1">
    <property type="nucleotide sequence ID" value="XM_026264065.1"/>
</dbReference>
<protein>
    <submittedName>
        <fullName evidence="3">Mucin-5AC-like isoform X2</fullName>
    </submittedName>
</protein>
<reference evidence="3" key="1">
    <citation type="submission" date="2025-08" db="UniProtKB">
        <authorList>
            <consortium name="RefSeq"/>
        </authorList>
    </citation>
    <scope>IDENTIFICATION</scope>
    <source>
        <strain evidence="3">Wakin</strain>
        <tissue evidence="3">Muscle</tissue>
    </source>
</reference>
<evidence type="ECO:0000256" key="1">
    <source>
        <dbReference type="SAM" id="MobiDB-lite"/>
    </source>
</evidence>
<accession>A0A6P6PHI3</accession>
<proteinExistence type="predicted"/>
<evidence type="ECO:0000313" key="3">
    <source>
        <dbReference type="RefSeq" id="XP_026119850.1"/>
    </source>
</evidence>
<feature type="region of interest" description="Disordered" evidence="1">
    <location>
        <begin position="158"/>
        <end position="207"/>
    </location>
</feature>
<feature type="region of interest" description="Disordered" evidence="1">
    <location>
        <begin position="77"/>
        <end position="130"/>
    </location>
</feature>
<organism evidence="2 3">
    <name type="scientific">Carassius auratus</name>
    <name type="common">Goldfish</name>
    <dbReference type="NCBI Taxonomy" id="7957"/>
    <lineage>
        <taxon>Eukaryota</taxon>
        <taxon>Metazoa</taxon>
        <taxon>Chordata</taxon>
        <taxon>Craniata</taxon>
        <taxon>Vertebrata</taxon>
        <taxon>Euteleostomi</taxon>
        <taxon>Actinopterygii</taxon>
        <taxon>Neopterygii</taxon>
        <taxon>Teleostei</taxon>
        <taxon>Ostariophysi</taxon>
        <taxon>Cypriniformes</taxon>
        <taxon>Cyprinidae</taxon>
        <taxon>Cyprininae</taxon>
        <taxon>Carassius</taxon>
    </lineage>
</organism>